<comment type="caution">
    <text evidence="1">The sequence shown here is derived from an EMBL/GenBank/DDBJ whole genome shotgun (WGS) entry which is preliminary data.</text>
</comment>
<accession>A0ABQ9E531</accession>
<dbReference type="EMBL" id="JARBDR010000921">
    <property type="protein sequence ID" value="KAJ8298982.1"/>
    <property type="molecule type" value="Genomic_DNA"/>
</dbReference>
<evidence type="ECO:0000313" key="2">
    <source>
        <dbReference type="Proteomes" id="UP001217089"/>
    </source>
</evidence>
<gene>
    <name evidence="1" type="ORF">KUTeg_023042</name>
</gene>
<name>A0ABQ9E531_TEGGR</name>
<keyword evidence="2" id="KW-1185">Reference proteome</keyword>
<proteinExistence type="predicted"/>
<sequence>MLTSEEEDYLKSLWTNPKHPGAYAGPQKLYLIKIGLRRIKQFLSDQDSYSLHKRIQRNFKRNRVIRAIQTLKNRMYRMFTERQSYKFIDKLQDMVKSVNDTPSRPLGNVAPSSVYKDNEDEIRLNSYLIRTKTKLSPNKPLVKRKIEKSRKRRRPVFKFKINDKVRITYLRHPFRREYQKKWTGEVFKVYKRFVRDGLPVYKLRDFNDDIIHGTFMTQEMQKVNKDENTIWKIDKI</sequence>
<reference evidence="1 2" key="1">
    <citation type="submission" date="2022-12" db="EMBL/GenBank/DDBJ databases">
        <title>Chromosome-level genome of Tegillarca granosa.</title>
        <authorList>
            <person name="Kim J."/>
        </authorList>
    </citation>
    <scope>NUCLEOTIDE SEQUENCE [LARGE SCALE GENOMIC DNA]</scope>
    <source>
        <strain evidence="1">Teg-2019</strain>
        <tissue evidence="1">Adductor muscle</tissue>
    </source>
</reference>
<evidence type="ECO:0008006" key="3">
    <source>
        <dbReference type="Google" id="ProtNLM"/>
    </source>
</evidence>
<organism evidence="1 2">
    <name type="scientific">Tegillarca granosa</name>
    <name type="common">Malaysian cockle</name>
    <name type="synonym">Anadara granosa</name>
    <dbReference type="NCBI Taxonomy" id="220873"/>
    <lineage>
        <taxon>Eukaryota</taxon>
        <taxon>Metazoa</taxon>
        <taxon>Spiralia</taxon>
        <taxon>Lophotrochozoa</taxon>
        <taxon>Mollusca</taxon>
        <taxon>Bivalvia</taxon>
        <taxon>Autobranchia</taxon>
        <taxon>Pteriomorphia</taxon>
        <taxon>Arcoida</taxon>
        <taxon>Arcoidea</taxon>
        <taxon>Arcidae</taxon>
        <taxon>Tegillarca</taxon>
    </lineage>
</organism>
<evidence type="ECO:0000313" key="1">
    <source>
        <dbReference type="EMBL" id="KAJ8298982.1"/>
    </source>
</evidence>
<dbReference type="PANTHER" id="PTHR46585">
    <property type="entry name" value="INTEGRASE CORE DOMAIN CONTAINING PROTEIN"/>
    <property type="match status" value="1"/>
</dbReference>
<protein>
    <recommendedName>
        <fullName evidence="3">Transposase</fullName>
    </recommendedName>
</protein>
<dbReference type="PANTHER" id="PTHR46585:SF1">
    <property type="entry name" value="CHROMO DOMAIN-CONTAINING PROTEIN"/>
    <property type="match status" value="1"/>
</dbReference>
<dbReference type="Proteomes" id="UP001217089">
    <property type="component" value="Unassembled WGS sequence"/>
</dbReference>